<comment type="catalytic activity">
    <reaction evidence="8">
        <text>DNA(n) + a 2'-deoxyribonucleoside 5'-triphosphate = DNA(n+1) + diphosphate</text>
        <dbReference type="Rhea" id="RHEA:22508"/>
        <dbReference type="Rhea" id="RHEA-COMP:17339"/>
        <dbReference type="Rhea" id="RHEA-COMP:17340"/>
        <dbReference type="ChEBI" id="CHEBI:33019"/>
        <dbReference type="ChEBI" id="CHEBI:61560"/>
        <dbReference type="ChEBI" id="CHEBI:173112"/>
        <dbReference type="EC" id="2.7.7.7"/>
    </reaction>
</comment>
<dbReference type="RefSeq" id="WP_342854364.1">
    <property type="nucleotide sequence ID" value="NZ_JBBMRA010000007.1"/>
</dbReference>
<evidence type="ECO:0000256" key="8">
    <source>
        <dbReference type="ARBA" id="ARBA00049244"/>
    </source>
</evidence>
<evidence type="ECO:0000256" key="7">
    <source>
        <dbReference type="ARBA" id="ARBA00023125"/>
    </source>
</evidence>
<comment type="similarity">
    <text evidence="1">Belongs to the DNA polymerase type-B family.</text>
</comment>
<evidence type="ECO:0000256" key="6">
    <source>
        <dbReference type="ARBA" id="ARBA00022932"/>
    </source>
</evidence>
<sequence>MNESDFSQTEDGIPQFKPLSFPSSEERVAETHGADVSPPAFGIDVREFTHPRPPTGLTIDALAQMPKRTQKYYIKELAKYARKRKRKLTSHSDAIIVCLDTEYQLNEDGDGNIIICYQYVVSRNGKRCQGIIYTNSDRVEGRIRFEKYLGTALNKALEEGVISALPKSGEEIIVAAHWLRADLFNFSGAFHDFKTKISGIRKTVVSLKDTYGVDPQDIGAKRANLEDVTYYDPNNHAHTVNVTFYDTLLLTPAGKQSLAELGRLVGCKKIEISEHYKKNMRQLLIDDPELFEAYSINDAMICSLFMDLMIAFAQRELGVDRIPFTLGGTAVKSFKRNLPVGYTLNELFGYTWESVLRWTDKDGPNKEPRTIKNRVPEDALEVLEVMAIKCYHGGRNEAFHSGPTEEGIWHDYDGPSFYTTIAMGLRPLDYDRFKETKKLEDYKGDICGMAKVRFSVPSHVKYPPLPMRASNNRGLFFVREGVSHCTAQEIEVAVNLGVKVEIIYGFVIPWKTNGPRIFKRFMRTVRSKRLLLKKQAAELVVGRDGDAQAVENQRKSLELFEKCWKELGNSLYGKLAQGLRGKRQFDLPTGTSKNIPPSEITNALFSMYITGVGRAAMCEMLNGIEEPYRAVSVTTDGFLTNAPLDKIKLDGPICSYFRELYSHIDPNGGEILEEKNRAKQVIVAKTRGQATALEVEGWEEKKITAKAGVKAPDYEDDHNEYFVMLYLERHPGAKVDASSLTSTRDMMLNEKDLIMNERMQFMNLEPDCKRRLINPRMITVRGFDHLACDTEPHRSLKVGDYYRTRFDAWRKNNCLKNKEDWDSWDDFIETSIAKRHSRMQLRSGEDSSDILRKNFIRAYAQGIHGLRREGYAANKKLADWLSDEGYPTKAGQVSKSATIYHGVVPVTKRTMALLKLILSRYPDFKYERFFYPDRLHELREKMTESE</sequence>
<accession>A0ABU9TTP5</accession>
<evidence type="ECO:0000256" key="2">
    <source>
        <dbReference type="ARBA" id="ARBA00012417"/>
    </source>
</evidence>
<proteinExistence type="inferred from homology"/>
<feature type="compositionally biased region" description="Polar residues" evidence="9">
    <location>
        <begin position="1"/>
        <end position="10"/>
    </location>
</feature>
<evidence type="ECO:0000256" key="3">
    <source>
        <dbReference type="ARBA" id="ARBA00022679"/>
    </source>
</evidence>
<comment type="caution">
    <text evidence="11">The sequence shown here is derived from an EMBL/GenBank/DDBJ whole genome shotgun (WGS) entry which is preliminary data.</text>
</comment>
<dbReference type="InterPro" id="IPR004868">
    <property type="entry name" value="DNA-dir_DNA_pol_B_mt/vir"/>
</dbReference>
<evidence type="ECO:0000259" key="10">
    <source>
        <dbReference type="Pfam" id="PF03175"/>
    </source>
</evidence>
<gene>
    <name evidence="11" type="ORF">WNY58_09180</name>
</gene>
<keyword evidence="3" id="KW-0808">Transferase</keyword>
<evidence type="ECO:0000256" key="9">
    <source>
        <dbReference type="SAM" id="MobiDB-lite"/>
    </source>
</evidence>
<evidence type="ECO:0000313" key="11">
    <source>
        <dbReference type="EMBL" id="MEM5536562.1"/>
    </source>
</evidence>
<keyword evidence="7" id="KW-0238">DNA-binding</keyword>
<evidence type="ECO:0000313" key="12">
    <source>
        <dbReference type="Proteomes" id="UP001449225"/>
    </source>
</evidence>
<dbReference type="InterPro" id="IPR043502">
    <property type="entry name" value="DNA/RNA_pol_sf"/>
</dbReference>
<keyword evidence="5" id="KW-0235">DNA replication</keyword>
<dbReference type="EMBL" id="JBBMRA010000007">
    <property type="protein sequence ID" value="MEM5536562.1"/>
    <property type="molecule type" value="Genomic_DNA"/>
</dbReference>
<reference evidence="11 12" key="1">
    <citation type="submission" date="2024-03" db="EMBL/GenBank/DDBJ databases">
        <title>Community enrichment and isolation of bacterial strains for fucoidan degradation.</title>
        <authorList>
            <person name="Sichert A."/>
        </authorList>
    </citation>
    <scope>NUCLEOTIDE SEQUENCE [LARGE SCALE GENOMIC DNA]</scope>
    <source>
        <strain evidence="11 12">AS76</strain>
    </source>
</reference>
<organism evidence="11 12">
    <name type="scientific">Neptuniibacter pectenicola</name>
    <dbReference type="NCBI Taxonomy" id="1806669"/>
    <lineage>
        <taxon>Bacteria</taxon>
        <taxon>Pseudomonadati</taxon>
        <taxon>Pseudomonadota</taxon>
        <taxon>Gammaproteobacteria</taxon>
        <taxon>Oceanospirillales</taxon>
        <taxon>Oceanospirillaceae</taxon>
        <taxon>Neptuniibacter</taxon>
    </lineage>
</organism>
<evidence type="ECO:0000256" key="4">
    <source>
        <dbReference type="ARBA" id="ARBA00022695"/>
    </source>
</evidence>
<dbReference type="Pfam" id="PF03175">
    <property type="entry name" value="DNA_pol_B_2"/>
    <property type="match status" value="1"/>
</dbReference>
<feature type="region of interest" description="Disordered" evidence="9">
    <location>
        <begin position="1"/>
        <end position="37"/>
    </location>
</feature>
<dbReference type="EC" id="2.7.7.7" evidence="2"/>
<keyword evidence="4" id="KW-0548">Nucleotidyltransferase</keyword>
<dbReference type="Proteomes" id="UP001449225">
    <property type="component" value="Unassembled WGS sequence"/>
</dbReference>
<dbReference type="SUPFAM" id="SSF56672">
    <property type="entry name" value="DNA/RNA polymerases"/>
    <property type="match status" value="1"/>
</dbReference>
<feature type="domain" description="DNA-directed DNA polymerase family B mitochondria/virus" evidence="10">
    <location>
        <begin position="325"/>
        <end position="551"/>
    </location>
</feature>
<evidence type="ECO:0000256" key="1">
    <source>
        <dbReference type="ARBA" id="ARBA00005755"/>
    </source>
</evidence>
<keyword evidence="12" id="KW-1185">Reference proteome</keyword>
<keyword evidence="6" id="KW-0239">DNA-directed DNA polymerase</keyword>
<feature type="compositionally biased region" description="Basic and acidic residues" evidence="9">
    <location>
        <begin position="24"/>
        <end position="33"/>
    </location>
</feature>
<protein>
    <recommendedName>
        <fullName evidence="2">DNA-directed DNA polymerase</fullName>
        <ecNumber evidence="2">2.7.7.7</ecNumber>
    </recommendedName>
</protein>
<evidence type="ECO:0000256" key="5">
    <source>
        <dbReference type="ARBA" id="ARBA00022705"/>
    </source>
</evidence>
<name>A0ABU9TTP5_9GAMM</name>